<feature type="domain" description="HTH tetR-type" evidence="5">
    <location>
        <begin position="20"/>
        <end position="80"/>
    </location>
</feature>
<keyword evidence="1" id="KW-0805">Transcription regulation</keyword>
<dbReference type="InterPro" id="IPR050109">
    <property type="entry name" value="HTH-type_TetR-like_transc_reg"/>
</dbReference>
<dbReference type="Gene3D" id="1.10.357.10">
    <property type="entry name" value="Tetracycline Repressor, domain 2"/>
    <property type="match status" value="1"/>
</dbReference>
<dbReference type="InterPro" id="IPR036271">
    <property type="entry name" value="Tet_transcr_reg_TetR-rel_C_sf"/>
</dbReference>
<dbReference type="PROSITE" id="PS50977">
    <property type="entry name" value="HTH_TETR_2"/>
    <property type="match status" value="1"/>
</dbReference>
<evidence type="ECO:0000259" key="5">
    <source>
        <dbReference type="PROSITE" id="PS50977"/>
    </source>
</evidence>
<keyword evidence="7" id="KW-1185">Reference proteome</keyword>
<dbReference type="InterPro" id="IPR001387">
    <property type="entry name" value="Cro/C1-type_HTH"/>
</dbReference>
<comment type="caution">
    <text evidence="6">The sequence shown here is derived from an EMBL/GenBank/DDBJ whole genome shotgun (WGS) entry which is preliminary data.</text>
</comment>
<evidence type="ECO:0000256" key="2">
    <source>
        <dbReference type="ARBA" id="ARBA00023125"/>
    </source>
</evidence>
<evidence type="ECO:0000256" key="3">
    <source>
        <dbReference type="ARBA" id="ARBA00023163"/>
    </source>
</evidence>
<evidence type="ECO:0000313" key="6">
    <source>
        <dbReference type="EMBL" id="MFC6236501.1"/>
    </source>
</evidence>
<evidence type="ECO:0000256" key="4">
    <source>
        <dbReference type="PROSITE-ProRule" id="PRU00335"/>
    </source>
</evidence>
<feature type="DNA-binding region" description="H-T-H motif" evidence="4">
    <location>
        <begin position="43"/>
        <end position="62"/>
    </location>
</feature>
<protein>
    <submittedName>
        <fullName evidence="6">TetR/AcrR family transcriptional regulator</fullName>
    </submittedName>
</protein>
<dbReference type="Pfam" id="PF00440">
    <property type="entry name" value="TetR_N"/>
    <property type="match status" value="1"/>
</dbReference>
<dbReference type="InterPro" id="IPR009057">
    <property type="entry name" value="Homeodomain-like_sf"/>
</dbReference>
<dbReference type="SUPFAM" id="SSF46689">
    <property type="entry name" value="Homeodomain-like"/>
    <property type="match status" value="1"/>
</dbReference>
<dbReference type="CDD" id="cd00093">
    <property type="entry name" value="HTH_XRE"/>
    <property type="match status" value="1"/>
</dbReference>
<dbReference type="Pfam" id="PF13305">
    <property type="entry name" value="TetR_C_33"/>
    <property type="match status" value="1"/>
</dbReference>
<dbReference type="SUPFAM" id="SSF48498">
    <property type="entry name" value="Tetracyclin repressor-like, C-terminal domain"/>
    <property type="match status" value="1"/>
</dbReference>
<dbReference type="EMBL" id="JBHSTI010000002">
    <property type="protein sequence ID" value="MFC6236501.1"/>
    <property type="molecule type" value="Genomic_DNA"/>
</dbReference>
<keyword evidence="3" id="KW-0804">Transcription</keyword>
<dbReference type="InterPro" id="IPR001647">
    <property type="entry name" value="HTH_TetR"/>
</dbReference>
<organism evidence="6 7">
    <name type="scientific">Longivirga aurantiaca</name>
    <dbReference type="NCBI Taxonomy" id="1837743"/>
    <lineage>
        <taxon>Bacteria</taxon>
        <taxon>Bacillati</taxon>
        <taxon>Actinomycetota</taxon>
        <taxon>Actinomycetes</taxon>
        <taxon>Sporichthyales</taxon>
        <taxon>Sporichthyaceae</taxon>
        <taxon>Longivirga</taxon>
    </lineage>
</organism>
<evidence type="ECO:0000313" key="7">
    <source>
        <dbReference type="Proteomes" id="UP001596138"/>
    </source>
</evidence>
<name>A0ABW1SVQ9_9ACTN</name>
<keyword evidence="2 4" id="KW-0238">DNA-binding</keyword>
<dbReference type="PRINTS" id="PR00455">
    <property type="entry name" value="HTHTETR"/>
</dbReference>
<sequence length="236" mass="25592">MTESAAPEAAPRTARARARAELTREIVEAARRQLVSEGPSGLSLRAVARELGMVSSAIYRYFPSRDDLLTRLIIDAYNAVGDVAEQADAAFARDDYLGRWMAVCHATRDWALAHPQEWALIYGSPVPGYKAPEDTIGPGTRVSITLTQVLGDALQAGRAPAETEVPEAVSASMQGLKDFLPYEIPDSMLVGGVMARTQLFGHISLELDGQFTNTINDLDTFFDYVMRVTGTSLALA</sequence>
<dbReference type="InterPro" id="IPR025996">
    <property type="entry name" value="MT1864/Rv1816-like_C"/>
</dbReference>
<evidence type="ECO:0000256" key="1">
    <source>
        <dbReference type="ARBA" id="ARBA00023015"/>
    </source>
</evidence>
<accession>A0ABW1SVQ9</accession>
<dbReference type="Proteomes" id="UP001596138">
    <property type="component" value="Unassembled WGS sequence"/>
</dbReference>
<gene>
    <name evidence="6" type="ORF">ACFQGU_01325</name>
</gene>
<dbReference type="RefSeq" id="WP_386763546.1">
    <property type="nucleotide sequence ID" value="NZ_JBHSTI010000002.1"/>
</dbReference>
<proteinExistence type="predicted"/>
<dbReference type="PANTHER" id="PTHR30055">
    <property type="entry name" value="HTH-TYPE TRANSCRIPTIONAL REGULATOR RUTR"/>
    <property type="match status" value="1"/>
</dbReference>
<dbReference type="PANTHER" id="PTHR30055:SF243">
    <property type="entry name" value="HTH-TYPE TRANSCRIPTIONAL REGULATOR RV1816"/>
    <property type="match status" value="1"/>
</dbReference>
<reference evidence="7" key="1">
    <citation type="journal article" date="2019" name="Int. J. Syst. Evol. Microbiol.">
        <title>The Global Catalogue of Microorganisms (GCM) 10K type strain sequencing project: providing services to taxonomists for standard genome sequencing and annotation.</title>
        <authorList>
            <consortium name="The Broad Institute Genomics Platform"/>
            <consortium name="The Broad Institute Genome Sequencing Center for Infectious Disease"/>
            <person name="Wu L."/>
            <person name="Ma J."/>
        </authorList>
    </citation>
    <scope>NUCLEOTIDE SEQUENCE [LARGE SCALE GENOMIC DNA]</scope>
    <source>
        <strain evidence="7">CGMCC 4.7317</strain>
    </source>
</reference>